<gene>
    <name evidence="3" type="ORF">GCM10010227_24880</name>
    <name evidence="2" type="ORF">Sgou_29660</name>
</gene>
<accession>A0A8H9LNL9</accession>
<evidence type="ECO:0000313" key="3">
    <source>
        <dbReference type="EMBL" id="GGU69950.1"/>
    </source>
</evidence>
<evidence type="ECO:0000313" key="2">
    <source>
        <dbReference type="EMBL" id="GFH78296.1"/>
    </source>
</evidence>
<organism evidence="3 5">
    <name type="scientific">Streptomyces gougerotii</name>
    <dbReference type="NCBI Taxonomy" id="53448"/>
    <lineage>
        <taxon>Bacteria</taxon>
        <taxon>Bacillati</taxon>
        <taxon>Actinomycetota</taxon>
        <taxon>Actinomycetes</taxon>
        <taxon>Kitasatosporales</taxon>
        <taxon>Streptomycetaceae</taxon>
        <taxon>Streptomyces</taxon>
        <taxon>Streptomyces diastaticus group</taxon>
    </lineage>
</organism>
<dbReference type="Proteomes" id="UP000480804">
    <property type="component" value="Unassembled WGS sequence"/>
</dbReference>
<feature type="compositionally biased region" description="Low complexity" evidence="1">
    <location>
        <begin position="88"/>
        <end position="124"/>
    </location>
</feature>
<evidence type="ECO:0000313" key="5">
    <source>
        <dbReference type="Proteomes" id="UP000660975"/>
    </source>
</evidence>
<dbReference type="EMBL" id="BLLO01000017">
    <property type="protein sequence ID" value="GFH78296.1"/>
    <property type="molecule type" value="Genomic_DNA"/>
</dbReference>
<feature type="compositionally biased region" description="Gly residues" evidence="1">
    <location>
        <begin position="55"/>
        <end position="82"/>
    </location>
</feature>
<feature type="region of interest" description="Disordered" evidence="1">
    <location>
        <begin position="1"/>
        <end position="22"/>
    </location>
</feature>
<dbReference type="Proteomes" id="UP000660975">
    <property type="component" value="Unassembled WGS sequence"/>
</dbReference>
<evidence type="ECO:0000313" key="4">
    <source>
        <dbReference type="Proteomes" id="UP000480804"/>
    </source>
</evidence>
<proteinExistence type="predicted"/>
<feature type="region of interest" description="Disordered" evidence="1">
    <location>
        <begin position="48"/>
        <end position="156"/>
    </location>
</feature>
<reference evidence="3" key="3">
    <citation type="submission" date="2020-09" db="EMBL/GenBank/DDBJ databases">
        <authorList>
            <person name="Sun Q."/>
            <person name="Ohkuma M."/>
        </authorList>
    </citation>
    <scope>NUCLEOTIDE SEQUENCE</scope>
    <source>
        <strain evidence="3">JCM 4136</strain>
    </source>
</reference>
<name>A0A8H9LNL9_9ACTN</name>
<dbReference type="EMBL" id="BMSC01000006">
    <property type="protein sequence ID" value="GGU69950.1"/>
    <property type="molecule type" value="Genomic_DNA"/>
</dbReference>
<keyword evidence="4" id="KW-1185">Reference proteome</keyword>
<dbReference type="AlphaFoldDB" id="A0A8H9LNL9"/>
<protein>
    <submittedName>
        <fullName evidence="3">Uncharacterized protein</fullName>
    </submittedName>
</protein>
<comment type="caution">
    <text evidence="3">The sequence shown here is derived from an EMBL/GenBank/DDBJ whole genome shotgun (WGS) entry which is preliminary data.</text>
</comment>
<reference evidence="2 4" key="2">
    <citation type="submission" date="2020-02" db="EMBL/GenBank/DDBJ databases">
        <title>Whole genome shotgun sequence of Streptomyces gougerotii NBRC 13043.</title>
        <authorList>
            <person name="Ichikawa N."/>
            <person name="Komaki H."/>
            <person name="Tamura T."/>
        </authorList>
    </citation>
    <scope>NUCLEOTIDE SEQUENCE [LARGE SCALE GENOMIC DNA]</scope>
    <source>
        <strain evidence="2 4">NBRC 13043</strain>
    </source>
</reference>
<reference evidence="3" key="1">
    <citation type="journal article" date="2014" name="Int. J. Syst. Evol. Microbiol.">
        <title>Complete genome sequence of Corynebacterium casei LMG S-19264T (=DSM 44701T), isolated from a smear-ripened cheese.</title>
        <authorList>
            <consortium name="US DOE Joint Genome Institute (JGI-PGF)"/>
            <person name="Walter F."/>
            <person name="Albersmeier A."/>
            <person name="Kalinowski J."/>
            <person name="Ruckert C."/>
        </authorList>
    </citation>
    <scope>NUCLEOTIDE SEQUENCE</scope>
    <source>
        <strain evidence="3">JCM 4136</strain>
    </source>
</reference>
<evidence type="ECO:0000256" key="1">
    <source>
        <dbReference type="SAM" id="MobiDB-lite"/>
    </source>
</evidence>
<sequence>MDSVSGDVAEALQQSGEGVLDRYRGALVREDQAAVELEPRVVDRRVAVGEVEAGPGEGGDLGTRGPTAAGGGSQGRGRLGRGFEGDGADALAPAAEVAAEGTASPTSASRSSSPPSRSWSPPVSERAGRRGLRGPHPAGSPSRNGRTAACQAPGWS</sequence>